<evidence type="ECO:0000256" key="6">
    <source>
        <dbReference type="ARBA" id="ARBA00023136"/>
    </source>
</evidence>
<feature type="transmembrane region" description="Helical" evidence="8">
    <location>
        <begin position="640"/>
        <end position="660"/>
    </location>
</feature>
<feature type="transmembrane region" description="Helical" evidence="8">
    <location>
        <begin position="738"/>
        <end position="758"/>
    </location>
</feature>
<feature type="transmembrane region" description="Helical" evidence="8">
    <location>
        <begin position="516"/>
        <end position="540"/>
    </location>
</feature>
<proteinExistence type="inferred from homology"/>
<feature type="transmembrane region" description="Helical" evidence="8">
    <location>
        <begin position="572"/>
        <end position="593"/>
    </location>
</feature>
<dbReference type="EMBL" id="JAWJWF010000007">
    <property type="protein sequence ID" value="KAK6631040.1"/>
    <property type="molecule type" value="Genomic_DNA"/>
</dbReference>
<keyword evidence="7" id="KW-0325">Glycoprotein</keyword>
<comment type="caution">
    <text evidence="10">The sequence shown here is derived from an EMBL/GenBank/DDBJ whole genome shotgun (WGS) entry which is preliminary data.</text>
</comment>
<dbReference type="Proteomes" id="UP001359485">
    <property type="component" value="Unassembled WGS sequence"/>
</dbReference>
<feature type="domain" description="Cas1p 10 TM acyl transferase" evidence="9">
    <location>
        <begin position="270"/>
        <end position="742"/>
    </location>
</feature>
<keyword evidence="11" id="KW-1185">Reference proteome</keyword>
<protein>
    <recommendedName>
        <fullName evidence="9">Cas1p 10 TM acyl transferase domain-containing protein</fullName>
    </recommendedName>
</protein>
<comment type="similarity">
    <text evidence="2">Belongs to the PC-esterase family. CASD1 subfamily.</text>
</comment>
<feature type="transmembrane region" description="Helical" evidence="8">
    <location>
        <begin position="486"/>
        <end position="504"/>
    </location>
</feature>
<evidence type="ECO:0000256" key="4">
    <source>
        <dbReference type="ARBA" id="ARBA00022692"/>
    </source>
</evidence>
<keyword evidence="5 8" id="KW-1133">Transmembrane helix</keyword>
<evidence type="ECO:0000259" key="9">
    <source>
        <dbReference type="Pfam" id="PF07779"/>
    </source>
</evidence>
<sequence length="759" mass="87989">MKRPSLSLCSIALKQFLDTNSCALIMKDGRYNGRREWQPYGCMMHNYTQMDTKKCFRLYHFVGCYNNFLFIGDSRLFELYAAFLKTINNNAVFKHNKSQSYTDSYLGLQVEYIYNPFLLGSFGHNITRWRNSDYPAILILGFGISEKPSIKAKDYLTRLKQFKQNLTQLKPIFNTLVVKNVKVIWTLQEPVKHNGVHMHGKNINNTIIDLYNSAAIEVLKLSKVDLLISNSKLSAPFLDDMKDGFILQSEHIAKRTGSQILLNIYCNDKMNFQDGSCCSSAEPYTYLQIVTFVVLFLCFLLAVIAILHEKHNKWPKPMTQVKSGQSPSQFTIVFLALAKLALIMGYFYMCDRTNFFMKETKQFSHSAFWIPAVYLLCVGLFFTEDSGQFKVLHRDQTDEWKGWMQLVLLIYHWTDAGKVLFLFLLSRVILSTYVFLSGYGHFFYFWHSGDGSLVRFIRVLFRLNFMQFVLCLCMNRPYQSYEFLPLISFWFVLMTLFFVVPPRITGLTSENHPIQYMYLVFKFVFFFGIVTTLYMSEVLFEKIFVTRPWKALFVTTDDDITLWWRSWKRERYGVLCGMIFSAIVILAQRFNFLDDTNHTNLFSNGISLFATLISFVGIGLYLTFALLCHDVTECTEIHSYATFLPIIGYIVLRNVSGVLRSRHSTFFAWFGRISPELCLSQFHIWLAADMNGTLVLLPKYSNINLFLTSFIFVCASHEVHEITNTLLPYAVPANKFSLVRNVLFFAAIIVPIGVHAGMF</sequence>
<accession>A0ABR1AXX0</accession>
<evidence type="ECO:0000256" key="3">
    <source>
        <dbReference type="ARBA" id="ARBA00022679"/>
    </source>
</evidence>
<evidence type="ECO:0000256" key="5">
    <source>
        <dbReference type="ARBA" id="ARBA00022989"/>
    </source>
</evidence>
<name>A0ABR1AXX0_POLSC</name>
<feature type="transmembrane region" description="Helical" evidence="8">
    <location>
        <begin position="368"/>
        <end position="384"/>
    </location>
</feature>
<comment type="subcellular location">
    <subcellularLocation>
        <location evidence="1">Membrane</location>
        <topology evidence="1">Multi-pass membrane protein</topology>
    </subcellularLocation>
</comment>
<gene>
    <name evidence="10" type="ORF">RUM44_003212</name>
</gene>
<evidence type="ECO:0000256" key="1">
    <source>
        <dbReference type="ARBA" id="ARBA00004141"/>
    </source>
</evidence>
<keyword evidence="3" id="KW-0808">Transferase</keyword>
<feature type="transmembrane region" description="Helical" evidence="8">
    <location>
        <begin position="286"/>
        <end position="307"/>
    </location>
</feature>
<reference evidence="10 11" key="1">
    <citation type="submission" date="2023-09" db="EMBL/GenBank/DDBJ databases">
        <title>Genomes of two closely related lineages of the louse Polyplax serrata with different host specificities.</title>
        <authorList>
            <person name="Martinu J."/>
            <person name="Tarabai H."/>
            <person name="Stefka J."/>
            <person name="Hypsa V."/>
        </authorList>
    </citation>
    <scope>NUCLEOTIDE SEQUENCE [LARGE SCALE GENOMIC DNA]</scope>
    <source>
        <strain evidence="10">98ZLc_SE</strain>
    </source>
</reference>
<evidence type="ECO:0000313" key="10">
    <source>
        <dbReference type="EMBL" id="KAK6631040.1"/>
    </source>
</evidence>
<keyword evidence="4 8" id="KW-0812">Transmembrane</keyword>
<dbReference type="Pfam" id="PF07779">
    <property type="entry name" value="Cas1_AcylT"/>
    <property type="match status" value="1"/>
</dbReference>
<dbReference type="PANTHER" id="PTHR13533:SF1">
    <property type="entry name" value="N-ACETYLNEURAMINATE 9-O-ACETYLTRANSFERASE"/>
    <property type="match status" value="1"/>
</dbReference>
<evidence type="ECO:0000313" key="11">
    <source>
        <dbReference type="Proteomes" id="UP001359485"/>
    </source>
</evidence>
<evidence type="ECO:0000256" key="7">
    <source>
        <dbReference type="ARBA" id="ARBA00023180"/>
    </source>
</evidence>
<dbReference type="InterPro" id="IPR012419">
    <property type="entry name" value="Cas1_AcylTrans_dom"/>
</dbReference>
<evidence type="ECO:0000256" key="8">
    <source>
        <dbReference type="SAM" id="Phobius"/>
    </source>
</evidence>
<feature type="transmembrane region" description="Helical" evidence="8">
    <location>
        <begin position="605"/>
        <end position="628"/>
    </location>
</feature>
<feature type="transmembrane region" description="Helical" evidence="8">
    <location>
        <begin position="328"/>
        <end position="348"/>
    </location>
</feature>
<feature type="transmembrane region" description="Helical" evidence="8">
    <location>
        <begin position="419"/>
        <end position="444"/>
    </location>
</feature>
<dbReference type="PANTHER" id="PTHR13533">
    <property type="entry name" value="N-ACETYLNEURAMINATE 9-O-ACETYLTRANSFERASE"/>
    <property type="match status" value="1"/>
</dbReference>
<keyword evidence="6 8" id="KW-0472">Membrane</keyword>
<evidence type="ECO:0000256" key="2">
    <source>
        <dbReference type="ARBA" id="ARBA00010666"/>
    </source>
</evidence>
<organism evidence="10 11">
    <name type="scientific">Polyplax serrata</name>
    <name type="common">Common mouse louse</name>
    <dbReference type="NCBI Taxonomy" id="468196"/>
    <lineage>
        <taxon>Eukaryota</taxon>
        <taxon>Metazoa</taxon>
        <taxon>Ecdysozoa</taxon>
        <taxon>Arthropoda</taxon>
        <taxon>Hexapoda</taxon>
        <taxon>Insecta</taxon>
        <taxon>Pterygota</taxon>
        <taxon>Neoptera</taxon>
        <taxon>Paraneoptera</taxon>
        <taxon>Psocodea</taxon>
        <taxon>Troctomorpha</taxon>
        <taxon>Phthiraptera</taxon>
        <taxon>Anoplura</taxon>
        <taxon>Polyplacidae</taxon>
        <taxon>Polyplax</taxon>
    </lineage>
</organism>